<evidence type="ECO:0000313" key="1">
    <source>
        <dbReference type="EMBL" id="MBT9145286.1"/>
    </source>
</evidence>
<protein>
    <submittedName>
        <fullName evidence="1">Uncharacterized protein</fullName>
    </submittedName>
</protein>
<comment type="caution">
    <text evidence="1">The sequence shown here is derived from an EMBL/GenBank/DDBJ whole genome shotgun (WGS) entry which is preliminary data.</text>
</comment>
<sequence>MKDIFTFYLTLPFEAAQQRLLVEVEDNEYLPANSLCTNLSPLSVIIGFSKPKNYNRRYLNVKTYRI</sequence>
<evidence type="ECO:0000313" key="2">
    <source>
        <dbReference type="Proteomes" id="UP000811545"/>
    </source>
</evidence>
<dbReference type="Proteomes" id="UP000811545">
    <property type="component" value="Unassembled WGS sequence"/>
</dbReference>
<dbReference type="AlphaFoldDB" id="A0A9E2F4N8"/>
<organism evidence="1 2">
    <name type="scientific">Psychracetigena formicireducens</name>
    <dbReference type="NCBI Taxonomy" id="2986056"/>
    <lineage>
        <taxon>Bacteria</taxon>
        <taxon>Bacillati</taxon>
        <taxon>Candidatus Lithacetigenota</taxon>
        <taxon>Candidatus Psychracetigena</taxon>
    </lineage>
</organism>
<reference evidence="1 2" key="1">
    <citation type="journal article" date="2021" name="bioRxiv">
        <title>Unique metabolic strategies in Hadean analogues reveal hints for primordial physiology.</title>
        <authorList>
            <person name="Nobu M.K."/>
            <person name="Nakai R."/>
            <person name="Tamazawa S."/>
            <person name="Mori H."/>
            <person name="Toyoda A."/>
            <person name="Ijiri A."/>
            <person name="Suzuki S."/>
            <person name="Kurokawa K."/>
            <person name="Kamagata Y."/>
            <person name="Tamaki H."/>
        </authorList>
    </citation>
    <scope>NUCLEOTIDE SEQUENCE [LARGE SCALE GENOMIC DNA]</scope>
    <source>
        <strain evidence="1">BS525</strain>
    </source>
</reference>
<accession>A0A9E2F4N8</accession>
<gene>
    <name evidence="1" type="ORF">DDT42_01156</name>
</gene>
<proteinExistence type="predicted"/>
<dbReference type="EMBL" id="QLTW01000070">
    <property type="protein sequence ID" value="MBT9145286.1"/>
    <property type="molecule type" value="Genomic_DNA"/>
</dbReference>
<name>A0A9E2F4N8_PSYF1</name>